<evidence type="ECO:0000313" key="6">
    <source>
        <dbReference type="Proteomes" id="UP000480151"/>
    </source>
</evidence>
<evidence type="ECO:0000256" key="1">
    <source>
        <dbReference type="ARBA" id="ARBA00004127"/>
    </source>
</evidence>
<evidence type="ECO:0000259" key="4">
    <source>
        <dbReference type="Pfam" id="PF00892"/>
    </source>
</evidence>
<sequence length="122" mass="13663">MRKLSGGEFTTIRWAISTIILWGFLAINKKQLPIFLRWKEFMILGFLGIFAFLTLNYLGLRSISASQAGMISAGIPITILVFTPFFLEEKIKRVFGFCGGMSESRNPIFQENGCGKNGFLNG</sequence>
<organism evidence="5 6">
    <name type="scientific">Paenibacillus apii</name>
    <dbReference type="NCBI Taxonomy" id="1850370"/>
    <lineage>
        <taxon>Bacteria</taxon>
        <taxon>Bacillati</taxon>
        <taxon>Bacillota</taxon>
        <taxon>Bacilli</taxon>
        <taxon>Bacillales</taxon>
        <taxon>Paenibacillaceae</taxon>
        <taxon>Paenibacillus</taxon>
    </lineage>
</organism>
<proteinExistence type="inferred from homology"/>
<feature type="transmembrane region" description="Helical" evidence="3">
    <location>
        <begin position="12"/>
        <end position="29"/>
    </location>
</feature>
<protein>
    <submittedName>
        <fullName evidence="5">DMT family transporter</fullName>
    </submittedName>
</protein>
<comment type="similarity">
    <text evidence="2">Belongs to the EamA transporter family.</text>
</comment>
<keyword evidence="6" id="KW-1185">Reference proteome</keyword>
<feature type="domain" description="EamA" evidence="4">
    <location>
        <begin position="2"/>
        <end position="93"/>
    </location>
</feature>
<feature type="transmembrane region" description="Helical" evidence="3">
    <location>
        <begin position="41"/>
        <end position="59"/>
    </location>
</feature>
<keyword evidence="3" id="KW-0472">Membrane</keyword>
<dbReference type="GO" id="GO:0016020">
    <property type="term" value="C:membrane"/>
    <property type="evidence" value="ECO:0007669"/>
    <property type="project" value="InterPro"/>
</dbReference>
<dbReference type="InterPro" id="IPR037185">
    <property type="entry name" value="EmrE-like"/>
</dbReference>
<evidence type="ECO:0000313" key="5">
    <source>
        <dbReference type="EMBL" id="NGM84379.1"/>
    </source>
</evidence>
<comment type="subcellular location">
    <subcellularLocation>
        <location evidence="1">Endomembrane system</location>
        <topology evidence="1">Multi-pass membrane protein</topology>
    </subcellularLocation>
</comment>
<gene>
    <name evidence="5" type="ORF">G5B47_18375</name>
</gene>
<keyword evidence="3" id="KW-1133">Transmembrane helix</keyword>
<dbReference type="EMBL" id="JAAKGU010000009">
    <property type="protein sequence ID" value="NGM84379.1"/>
    <property type="molecule type" value="Genomic_DNA"/>
</dbReference>
<dbReference type="AlphaFoldDB" id="A0A6M1PLM6"/>
<evidence type="ECO:0000256" key="3">
    <source>
        <dbReference type="SAM" id="Phobius"/>
    </source>
</evidence>
<dbReference type="Proteomes" id="UP000480151">
    <property type="component" value="Unassembled WGS sequence"/>
</dbReference>
<reference evidence="5 6" key="1">
    <citation type="submission" date="2020-02" db="EMBL/GenBank/DDBJ databases">
        <authorList>
            <person name="Gao J."/>
            <person name="Sun J."/>
        </authorList>
    </citation>
    <scope>NUCLEOTIDE SEQUENCE [LARGE SCALE GENOMIC DNA]</scope>
    <source>
        <strain evidence="5 6">7124</strain>
    </source>
</reference>
<dbReference type="RefSeq" id="WP_165101096.1">
    <property type="nucleotide sequence ID" value="NZ_JAAKGU010000009.1"/>
</dbReference>
<comment type="caution">
    <text evidence="5">The sequence shown here is derived from an EMBL/GenBank/DDBJ whole genome shotgun (WGS) entry which is preliminary data.</text>
</comment>
<feature type="transmembrane region" description="Helical" evidence="3">
    <location>
        <begin position="65"/>
        <end position="87"/>
    </location>
</feature>
<evidence type="ECO:0000256" key="2">
    <source>
        <dbReference type="ARBA" id="ARBA00007362"/>
    </source>
</evidence>
<name>A0A6M1PLM6_9BACL</name>
<dbReference type="InterPro" id="IPR000620">
    <property type="entry name" value="EamA_dom"/>
</dbReference>
<accession>A0A6M1PLM6</accession>
<keyword evidence="3" id="KW-0812">Transmembrane</keyword>
<dbReference type="Pfam" id="PF00892">
    <property type="entry name" value="EamA"/>
    <property type="match status" value="1"/>
</dbReference>
<dbReference type="SUPFAM" id="SSF103481">
    <property type="entry name" value="Multidrug resistance efflux transporter EmrE"/>
    <property type="match status" value="1"/>
</dbReference>